<proteinExistence type="inferred from homology"/>
<organism evidence="9 10">
    <name type="scientific">Neptuniibacter pectenicola</name>
    <dbReference type="NCBI Taxonomy" id="1806669"/>
    <lineage>
        <taxon>Bacteria</taxon>
        <taxon>Pseudomonadati</taxon>
        <taxon>Pseudomonadota</taxon>
        <taxon>Gammaproteobacteria</taxon>
        <taxon>Oceanospirillales</taxon>
        <taxon>Oceanospirillaceae</taxon>
        <taxon>Neptuniibacter</taxon>
    </lineage>
</organism>
<dbReference type="Pfam" id="PF19838">
    <property type="entry name" value="LptD_2"/>
    <property type="match status" value="1"/>
</dbReference>
<evidence type="ECO:0000256" key="1">
    <source>
        <dbReference type="ARBA" id="ARBA00022729"/>
    </source>
</evidence>
<dbReference type="HAMAP" id="MF_01411">
    <property type="entry name" value="LPS_assembly_LptD"/>
    <property type="match status" value="1"/>
</dbReference>
<dbReference type="InterPro" id="IPR050218">
    <property type="entry name" value="LptD"/>
</dbReference>
<evidence type="ECO:0000256" key="2">
    <source>
        <dbReference type="ARBA" id="ARBA00023136"/>
    </source>
</evidence>
<feature type="region of interest" description="Disordered" evidence="5">
    <location>
        <begin position="102"/>
        <end position="124"/>
    </location>
</feature>
<comment type="subcellular location">
    <subcellularLocation>
        <location evidence="4">Cell outer membrane</location>
    </subcellularLocation>
</comment>
<comment type="similarity">
    <text evidence="4">Belongs to the LptD family.</text>
</comment>
<protein>
    <recommendedName>
        <fullName evidence="4">LPS-assembly protein LptD</fullName>
    </recommendedName>
</protein>
<dbReference type="PANTHER" id="PTHR30189">
    <property type="entry name" value="LPS-ASSEMBLY PROTEIN"/>
    <property type="match status" value="1"/>
</dbReference>
<dbReference type="InterPro" id="IPR045659">
    <property type="entry name" value="LptD_2"/>
</dbReference>
<comment type="subunit">
    <text evidence="4">Component of the lipopolysaccharide transport and assembly complex. Interacts with LptE and LptA.</text>
</comment>
<keyword evidence="3 4" id="KW-0998">Cell outer membrane</keyword>
<comment type="caution">
    <text evidence="9">The sequence shown here is derived from an EMBL/GenBank/DDBJ whole genome shotgun (WGS) entry which is preliminary data.</text>
</comment>
<feature type="domain" description="LptD C-terminal" evidence="7">
    <location>
        <begin position="517"/>
        <end position="879"/>
    </location>
</feature>
<keyword evidence="10" id="KW-1185">Reference proteome</keyword>
<dbReference type="InterPro" id="IPR005653">
    <property type="entry name" value="OstA-like_N"/>
</dbReference>
<feature type="domain" description="LPS-assembly protein LptD central" evidence="8">
    <location>
        <begin position="418"/>
        <end position="509"/>
    </location>
</feature>
<dbReference type="PANTHER" id="PTHR30189:SF1">
    <property type="entry name" value="LPS-ASSEMBLY PROTEIN LPTD"/>
    <property type="match status" value="1"/>
</dbReference>
<evidence type="ECO:0000256" key="5">
    <source>
        <dbReference type="SAM" id="MobiDB-lite"/>
    </source>
</evidence>
<evidence type="ECO:0000313" key="9">
    <source>
        <dbReference type="EMBL" id="MEM5534818.1"/>
    </source>
</evidence>
<dbReference type="InterPro" id="IPR020889">
    <property type="entry name" value="LipoPS_assembly_LptD"/>
</dbReference>
<name>A0ABU9TM71_9GAMM</name>
<evidence type="ECO:0000259" key="6">
    <source>
        <dbReference type="Pfam" id="PF03968"/>
    </source>
</evidence>
<feature type="region of interest" description="Disordered" evidence="5">
    <location>
        <begin position="163"/>
        <end position="188"/>
    </location>
</feature>
<comment type="function">
    <text evidence="4">Together with LptE, is involved in the assembly of lipopolysaccharide (LPS) at the surface of the outer membrane.</text>
</comment>
<feature type="signal peptide" evidence="4">
    <location>
        <begin position="1"/>
        <end position="28"/>
    </location>
</feature>
<sequence precursor="true">MPFAKRSTYTLTLAISAALFSSYAAADAAPTDQEMAWSCSMTDNGEWDCSVNEDIVDAVENADQAQQTAETAPKEPQSTNQTTEPVVIQPAPAAVAAPIQTVGSDKPQPQAPNNSSASAVVTAPPKVTAKASSNGTWNCVANKAGEWVCNGEGNESVHQVAAQPVVQPRAQQSQQTQTATPSTSSQPITTAEVIGSEWQCSTSASGAWDCNKVNIHALSVPGGPASSTPSAPAYITENPYSHLDWAYYRNPVGQQCAGRYLEPEYALTGDEQLANPPLYLEADQSSTVIGGLSQLAGGVNMRQGKRRLNSSSAELDQVTNKARFDGNVQYREPGLLLLSDNAQVDTVTSEAIFNNTQYVLHAEGFRGTADRIIRLEDERLRLENGDYTYCPPYSEAWQLHADSITINKQEGYGEAEDAVLRVAGIPVFYTPYFTFPIDDRRKSGFLQPSIGYSKDSGTDLSVPYYFNIAPNMDDTLRARIITDRGLMLENEFRYMNEWSTNTLNTAYINNDDVIDDNRWLLGIEHKGRLGTNWHTAIDYTAVSDEDYFDDLDTNLDISRESHLDKRADLSYVKENWQLRARVHDFQTIDQDSTAPYKRLPQLRLTGEESFGEGGELHYLAEYTQFDRNLSGLTGSDRVIGDRRFAQPNISYRWQTPWGYLKPQLGLWSSSYSLENQTAGLNSNPSINAPILSMDSGLFFERAMSNGGTQTLEPRLFTLYVPEKNQDSIPDFDTSEPTFNYNSLFRTNRFSGSDRLGDAEQVSLGISTRIFTKSGFEQASFSIGQAYYFADRKVQLDSTDPDETSGQSDIATQATWNISRNFRASLDTILDNSDFEASESNARLRYNSDTNHRVNFSYRFKDTTREQTDLSFIWPLANNWTGMGRWLYDIQDSDSLETSLGLEYESCCWKVSVAGRRWLDDTDEFDTGIFLKFTLKGLGSFGSGDSSFMDDIIGYEEREEYNEN</sequence>
<evidence type="ECO:0000259" key="7">
    <source>
        <dbReference type="Pfam" id="PF04453"/>
    </source>
</evidence>
<feature type="domain" description="Organic solvent tolerance-like N-terminal" evidence="6">
    <location>
        <begin position="295"/>
        <end position="411"/>
    </location>
</feature>
<dbReference type="InterPro" id="IPR007543">
    <property type="entry name" value="LptD_C"/>
</dbReference>
<dbReference type="RefSeq" id="WP_342853365.1">
    <property type="nucleotide sequence ID" value="NZ_JBBMRA010000001.1"/>
</dbReference>
<accession>A0ABU9TM71</accession>
<evidence type="ECO:0000256" key="4">
    <source>
        <dbReference type="HAMAP-Rule" id="MF_01411"/>
    </source>
</evidence>
<evidence type="ECO:0000259" key="8">
    <source>
        <dbReference type="Pfam" id="PF19838"/>
    </source>
</evidence>
<feature type="chain" id="PRO_5044921833" description="LPS-assembly protein LptD" evidence="4">
    <location>
        <begin position="29"/>
        <end position="963"/>
    </location>
</feature>
<evidence type="ECO:0000256" key="3">
    <source>
        <dbReference type="ARBA" id="ARBA00023237"/>
    </source>
</evidence>
<comment type="caution">
    <text evidence="4">Lacks conserved residue(s) required for the propagation of feature annotation.</text>
</comment>
<keyword evidence="2 4" id="KW-0472">Membrane</keyword>
<dbReference type="Pfam" id="PF03968">
    <property type="entry name" value="LptD_N"/>
    <property type="match status" value="1"/>
</dbReference>
<dbReference type="EMBL" id="JBBMRA010000001">
    <property type="protein sequence ID" value="MEM5534818.1"/>
    <property type="molecule type" value="Genomic_DNA"/>
</dbReference>
<dbReference type="Pfam" id="PF04453">
    <property type="entry name" value="LptD"/>
    <property type="match status" value="1"/>
</dbReference>
<dbReference type="Proteomes" id="UP001449225">
    <property type="component" value="Unassembled WGS sequence"/>
</dbReference>
<feature type="compositionally biased region" description="Low complexity" evidence="5">
    <location>
        <begin position="163"/>
        <end position="187"/>
    </location>
</feature>
<reference evidence="9 10" key="1">
    <citation type="submission" date="2024-03" db="EMBL/GenBank/DDBJ databases">
        <title>Community enrichment and isolation of bacterial strains for fucoidan degradation.</title>
        <authorList>
            <person name="Sichert A."/>
        </authorList>
    </citation>
    <scope>NUCLEOTIDE SEQUENCE [LARGE SCALE GENOMIC DNA]</scope>
    <source>
        <strain evidence="9 10">AS76</strain>
    </source>
</reference>
<keyword evidence="1 4" id="KW-0732">Signal</keyword>
<gene>
    <name evidence="4" type="primary">lptD</name>
    <name evidence="9" type="ORF">WNY58_00305</name>
</gene>
<feature type="region of interest" description="Disordered" evidence="5">
    <location>
        <begin position="63"/>
        <end position="83"/>
    </location>
</feature>
<evidence type="ECO:0000313" key="10">
    <source>
        <dbReference type="Proteomes" id="UP001449225"/>
    </source>
</evidence>